<sequence length="152" mass="16581">MNLLRSADELFAIKSAFLNQHNISNGRFTVLLLLSAAVDEGEAEPPARGPAELAEMAGVTRATMTGLIDTLEKDGYVRREPDPRDRRAMLVHVTPKGEAFTNEVLPGYFRRVGTIMAPLDATEREELLRLIMKLREGIAAAGAVDLPPPSTV</sequence>
<keyword evidence="6" id="KW-1185">Reference proteome</keyword>
<protein>
    <submittedName>
        <fullName evidence="5">MarR family transcriptional regulator</fullName>
    </submittedName>
</protein>
<keyword evidence="1" id="KW-0805">Transcription regulation</keyword>
<dbReference type="InterPro" id="IPR036390">
    <property type="entry name" value="WH_DNA-bd_sf"/>
</dbReference>
<dbReference type="InterPro" id="IPR023187">
    <property type="entry name" value="Tscrpt_reg_MarR-type_CS"/>
</dbReference>
<evidence type="ECO:0000313" key="6">
    <source>
        <dbReference type="Proteomes" id="UP000738431"/>
    </source>
</evidence>
<dbReference type="InterPro" id="IPR036388">
    <property type="entry name" value="WH-like_DNA-bd_sf"/>
</dbReference>
<evidence type="ECO:0000259" key="4">
    <source>
        <dbReference type="PROSITE" id="PS50995"/>
    </source>
</evidence>
<gene>
    <name evidence="5" type="ORF">K1X11_023340</name>
</gene>
<dbReference type="SUPFAM" id="SSF46785">
    <property type="entry name" value="Winged helix' DNA-binding domain"/>
    <property type="match status" value="1"/>
</dbReference>
<reference evidence="5 6" key="2">
    <citation type="submission" date="2023-12" db="EMBL/GenBank/DDBJ databases">
        <title>Description of an unclassified Opitutus bacterium of Verrucomicrobiota.</title>
        <authorList>
            <person name="Zhang D.-F."/>
        </authorList>
    </citation>
    <scope>NUCLEOTIDE SEQUENCE [LARGE SCALE GENOMIC DNA]</scope>
    <source>
        <strain evidence="5 6">WL0086</strain>
    </source>
</reference>
<dbReference type="Pfam" id="PF01047">
    <property type="entry name" value="MarR"/>
    <property type="match status" value="1"/>
</dbReference>
<evidence type="ECO:0000256" key="2">
    <source>
        <dbReference type="ARBA" id="ARBA00023125"/>
    </source>
</evidence>
<dbReference type="EMBL" id="CP139781">
    <property type="protein sequence ID" value="WRQ87757.1"/>
    <property type="molecule type" value="Genomic_DNA"/>
</dbReference>
<dbReference type="PROSITE" id="PS50995">
    <property type="entry name" value="HTH_MARR_2"/>
    <property type="match status" value="1"/>
</dbReference>
<dbReference type="Gene3D" id="1.10.10.10">
    <property type="entry name" value="Winged helix-like DNA-binding domain superfamily/Winged helix DNA-binding domain"/>
    <property type="match status" value="1"/>
</dbReference>
<keyword evidence="2" id="KW-0238">DNA-binding</keyword>
<evidence type="ECO:0000313" key="5">
    <source>
        <dbReference type="EMBL" id="WRQ87757.1"/>
    </source>
</evidence>
<keyword evidence="3" id="KW-0804">Transcription</keyword>
<dbReference type="InterPro" id="IPR000835">
    <property type="entry name" value="HTH_MarR-typ"/>
</dbReference>
<feature type="domain" description="HTH marR-type" evidence="4">
    <location>
        <begin position="1"/>
        <end position="136"/>
    </location>
</feature>
<dbReference type="RefSeq" id="WP_221030086.1">
    <property type="nucleotide sequence ID" value="NZ_CP139781.1"/>
</dbReference>
<dbReference type="PROSITE" id="PS01117">
    <property type="entry name" value="HTH_MARR_1"/>
    <property type="match status" value="1"/>
</dbReference>
<dbReference type="SMART" id="SM00347">
    <property type="entry name" value="HTH_MARR"/>
    <property type="match status" value="1"/>
</dbReference>
<proteinExistence type="predicted"/>
<name>A0ABZ1C8V2_9BACT</name>
<evidence type="ECO:0000256" key="3">
    <source>
        <dbReference type="ARBA" id="ARBA00023163"/>
    </source>
</evidence>
<dbReference type="Proteomes" id="UP000738431">
    <property type="component" value="Chromosome"/>
</dbReference>
<evidence type="ECO:0000256" key="1">
    <source>
        <dbReference type="ARBA" id="ARBA00023015"/>
    </source>
</evidence>
<dbReference type="PANTHER" id="PTHR33164:SF43">
    <property type="entry name" value="HTH-TYPE TRANSCRIPTIONAL REPRESSOR YETL"/>
    <property type="match status" value="1"/>
</dbReference>
<dbReference type="InterPro" id="IPR039422">
    <property type="entry name" value="MarR/SlyA-like"/>
</dbReference>
<reference evidence="5 6" key="1">
    <citation type="submission" date="2021-08" db="EMBL/GenBank/DDBJ databases">
        <authorList>
            <person name="Zhang D."/>
            <person name="Zhang A."/>
            <person name="Wang L."/>
        </authorList>
    </citation>
    <scope>NUCLEOTIDE SEQUENCE [LARGE SCALE GENOMIC DNA]</scope>
    <source>
        <strain evidence="5 6">WL0086</strain>
    </source>
</reference>
<dbReference type="PRINTS" id="PR00598">
    <property type="entry name" value="HTHMARR"/>
</dbReference>
<accession>A0ABZ1C8V2</accession>
<dbReference type="PANTHER" id="PTHR33164">
    <property type="entry name" value="TRANSCRIPTIONAL REGULATOR, MARR FAMILY"/>
    <property type="match status" value="1"/>
</dbReference>
<organism evidence="5 6">
    <name type="scientific">Actomonas aquatica</name>
    <dbReference type="NCBI Taxonomy" id="2866162"/>
    <lineage>
        <taxon>Bacteria</taxon>
        <taxon>Pseudomonadati</taxon>
        <taxon>Verrucomicrobiota</taxon>
        <taxon>Opitutia</taxon>
        <taxon>Opitutales</taxon>
        <taxon>Opitutaceae</taxon>
        <taxon>Actomonas</taxon>
    </lineage>
</organism>